<evidence type="ECO:0000313" key="4">
    <source>
        <dbReference type="EMBL" id="PKF68249.1"/>
    </source>
</evidence>
<organism evidence="4 5">
    <name type="scientific">Corynebacterium mastitidis</name>
    <dbReference type="NCBI Taxonomy" id="161890"/>
    <lineage>
        <taxon>Bacteria</taxon>
        <taxon>Bacillati</taxon>
        <taxon>Actinomycetota</taxon>
        <taxon>Actinomycetes</taxon>
        <taxon>Mycobacteriales</taxon>
        <taxon>Corynebacteriaceae</taxon>
        <taxon>Corynebacterium</taxon>
    </lineage>
</organism>
<feature type="chain" id="PRO_5039398986" description="DUF1541 domain-containing protein" evidence="2">
    <location>
        <begin position="19"/>
        <end position="198"/>
    </location>
</feature>
<name>A0A2N0X6C7_9CORY</name>
<gene>
    <name evidence="4" type="ORF">CXB45_08165</name>
</gene>
<dbReference type="RefSeq" id="WP_101173989.1">
    <property type="nucleotide sequence ID" value="NZ_JAKRKB010000002.1"/>
</dbReference>
<dbReference type="OrthoDB" id="1701949at2"/>
<evidence type="ECO:0000313" key="5">
    <source>
        <dbReference type="Proteomes" id="UP000233249"/>
    </source>
</evidence>
<feature type="region of interest" description="Disordered" evidence="1">
    <location>
        <begin position="25"/>
        <end position="78"/>
    </location>
</feature>
<sequence length="198" mass="20447">MKKILLAAGLTLALPLAACGNDATNTTSTDAPGASATSTTSSPSPEHAPTDPAHAQGHHHHADGGPAPEGIAPATNPAYPVGTAVRLTADHMPGMQGVEATVSGAYSTYAYAVTYAPTPEGTEHKWVVQEEIEGAGDARLPDGAEVRLAANHMPGMEGTSATVDFSTDETVYMVDYGSGDERVKNHKWVVESEMEPLG</sequence>
<accession>A0A2N0X6C7</accession>
<feature type="domain" description="DUF1541" evidence="3">
    <location>
        <begin position="142"/>
        <end position="191"/>
    </location>
</feature>
<comment type="caution">
    <text evidence="4">The sequence shown here is derived from an EMBL/GenBank/DDBJ whole genome shotgun (WGS) entry which is preliminary data.</text>
</comment>
<feature type="compositionally biased region" description="Low complexity" evidence="1">
    <location>
        <begin position="26"/>
        <end position="55"/>
    </location>
</feature>
<reference evidence="4 5" key="1">
    <citation type="submission" date="2017-12" db="EMBL/GenBank/DDBJ databases">
        <title>Corynebacterium mastitidis 16-1433 Genome.</title>
        <authorList>
            <person name="Gulvik C.A."/>
        </authorList>
    </citation>
    <scope>NUCLEOTIDE SEQUENCE [LARGE SCALE GENOMIC DNA]</scope>
    <source>
        <strain evidence="4 5">16-1433</strain>
    </source>
</reference>
<feature type="signal peptide" evidence="2">
    <location>
        <begin position="1"/>
        <end position="18"/>
    </location>
</feature>
<keyword evidence="2" id="KW-0732">Signal</keyword>
<proteinExistence type="predicted"/>
<evidence type="ECO:0000256" key="2">
    <source>
        <dbReference type="SAM" id="SignalP"/>
    </source>
</evidence>
<evidence type="ECO:0000256" key="1">
    <source>
        <dbReference type="SAM" id="MobiDB-lite"/>
    </source>
</evidence>
<dbReference type="Proteomes" id="UP000233249">
    <property type="component" value="Unassembled WGS sequence"/>
</dbReference>
<dbReference type="AlphaFoldDB" id="A0A2N0X6C7"/>
<feature type="domain" description="DUF1541" evidence="3">
    <location>
        <begin position="81"/>
        <end position="129"/>
    </location>
</feature>
<dbReference type="Gene3D" id="2.30.30.1210">
    <property type="entry name" value="Domain of unknown function DUF1541"/>
    <property type="match status" value="1"/>
</dbReference>
<dbReference type="Pfam" id="PF07563">
    <property type="entry name" value="DUF1541"/>
    <property type="match status" value="2"/>
</dbReference>
<protein>
    <recommendedName>
        <fullName evidence="3">DUF1541 domain-containing protein</fullName>
    </recommendedName>
</protein>
<dbReference type="STRING" id="1121365.GCA_000375365_01454"/>
<dbReference type="EMBL" id="PJAF01000023">
    <property type="protein sequence ID" value="PKF68249.1"/>
    <property type="molecule type" value="Genomic_DNA"/>
</dbReference>
<dbReference type="InterPro" id="IPR011438">
    <property type="entry name" value="DUF1541"/>
</dbReference>
<evidence type="ECO:0000259" key="3">
    <source>
        <dbReference type="Pfam" id="PF07563"/>
    </source>
</evidence>